<dbReference type="Proteomes" id="UP001317532">
    <property type="component" value="Chromosome"/>
</dbReference>
<gene>
    <name evidence="3" type="ORF">WPS_29430</name>
</gene>
<dbReference type="SUPFAM" id="SSF51735">
    <property type="entry name" value="NAD(P)-binding Rossmann-fold domains"/>
    <property type="match status" value="1"/>
</dbReference>
<dbReference type="CDD" id="cd05258">
    <property type="entry name" value="CDP_TE_SDR_e"/>
    <property type="match status" value="1"/>
</dbReference>
<dbReference type="InterPro" id="IPR036291">
    <property type="entry name" value="NAD(P)-bd_dom_sf"/>
</dbReference>
<organism evidence="3 4">
    <name type="scientific">Vulcanimicrobium alpinum</name>
    <dbReference type="NCBI Taxonomy" id="3016050"/>
    <lineage>
        <taxon>Bacteria</taxon>
        <taxon>Bacillati</taxon>
        <taxon>Vulcanimicrobiota</taxon>
        <taxon>Vulcanimicrobiia</taxon>
        <taxon>Vulcanimicrobiales</taxon>
        <taxon>Vulcanimicrobiaceae</taxon>
        <taxon>Vulcanimicrobium</taxon>
    </lineage>
</organism>
<evidence type="ECO:0000259" key="2">
    <source>
        <dbReference type="Pfam" id="PF01370"/>
    </source>
</evidence>
<feature type="domain" description="NAD-dependent epimerase/dehydratase" evidence="2">
    <location>
        <begin position="4"/>
        <end position="278"/>
    </location>
</feature>
<dbReference type="AlphaFoldDB" id="A0AAN1XYD0"/>
<evidence type="ECO:0000313" key="4">
    <source>
        <dbReference type="Proteomes" id="UP001317532"/>
    </source>
</evidence>
<reference evidence="3 4" key="1">
    <citation type="journal article" date="2022" name="ISME Commun">
        <title>Vulcanimicrobium alpinus gen. nov. sp. nov., the first cultivated representative of the candidate phylum 'Eremiobacterota', is a metabolically versatile aerobic anoxygenic phototroph.</title>
        <authorList>
            <person name="Yabe S."/>
            <person name="Muto K."/>
            <person name="Abe K."/>
            <person name="Yokota A."/>
            <person name="Staudigel H."/>
            <person name="Tebo B.M."/>
        </authorList>
    </citation>
    <scope>NUCLEOTIDE SEQUENCE [LARGE SCALE GENOMIC DNA]</scope>
    <source>
        <strain evidence="3 4">WC8-2</strain>
    </source>
</reference>
<keyword evidence="4" id="KW-1185">Reference proteome</keyword>
<accession>A0AAN1XYD0</accession>
<dbReference type="InterPro" id="IPR001509">
    <property type="entry name" value="Epimerase_deHydtase"/>
</dbReference>
<evidence type="ECO:0000256" key="1">
    <source>
        <dbReference type="ARBA" id="ARBA00007637"/>
    </source>
</evidence>
<dbReference type="PANTHER" id="PTHR43000">
    <property type="entry name" value="DTDP-D-GLUCOSE 4,6-DEHYDRATASE-RELATED"/>
    <property type="match status" value="1"/>
</dbReference>
<dbReference type="Pfam" id="PF01370">
    <property type="entry name" value="Epimerase"/>
    <property type="match status" value="1"/>
</dbReference>
<name>A0AAN1XYD0_UNVUL</name>
<comment type="similarity">
    <text evidence="1">Belongs to the NAD(P)-dependent epimerase/dehydratase family.</text>
</comment>
<proteinExistence type="inferred from homology"/>
<protein>
    <submittedName>
        <fullName evidence="3">NAD-dependent epimerase</fullName>
    </submittedName>
</protein>
<dbReference type="KEGG" id="vab:WPS_29430"/>
<dbReference type="RefSeq" id="WP_317995245.1">
    <property type="nucleotide sequence ID" value="NZ_AP025523.1"/>
</dbReference>
<sequence>MSVVVVTGSAGLIGSEAVAYFAERGHEIVGIDNNFRQQFFGADASTEWNRLSLASRFPRNYTHVAADIRDADAMSELFAKYGKKIALVIHAAAQPSHDWAASDPQMDFTVNANGTLSILEATRRHAPEAVFIFTSTNKVYGDAPNELPLVELETRWEIDRAHPYWEGIDERLRIDQSKHSLFGASKVAADVLVQEYGRYFSMPTAVFRGGCLTGPNHSGTKLHGFLAYLLKCTVTATPYQVFGYKGKQVRDNIHSHDLVSAFDHVFQSPRCGEVYNAGGTRFSNCSMIEAIALCEEISGRKLVWTYTETNRIGDHIWYISDMAKFRAHYPGWTQQYDLRSLTQEMFDKNVDRWLAESERERAGV</sequence>
<evidence type="ECO:0000313" key="3">
    <source>
        <dbReference type="EMBL" id="BDE07667.1"/>
    </source>
</evidence>
<dbReference type="Gene3D" id="3.40.50.720">
    <property type="entry name" value="NAD(P)-binding Rossmann-like Domain"/>
    <property type="match status" value="1"/>
</dbReference>
<dbReference type="EMBL" id="AP025523">
    <property type="protein sequence ID" value="BDE07667.1"/>
    <property type="molecule type" value="Genomic_DNA"/>
</dbReference>